<name>A0ACC1S0L8_9HYPO</name>
<gene>
    <name evidence="1" type="ORF">NM208_g9693</name>
</gene>
<dbReference type="Proteomes" id="UP001148629">
    <property type="component" value="Unassembled WGS sequence"/>
</dbReference>
<organism evidence="1 2">
    <name type="scientific">Fusarium decemcellulare</name>
    <dbReference type="NCBI Taxonomy" id="57161"/>
    <lineage>
        <taxon>Eukaryota</taxon>
        <taxon>Fungi</taxon>
        <taxon>Dikarya</taxon>
        <taxon>Ascomycota</taxon>
        <taxon>Pezizomycotina</taxon>
        <taxon>Sordariomycetes</taxon>
        <taxon>Hypocreomycetidae</taxon>
        <taxon>Hypocreales</taxon>
        <taxon>Nectriaceae</taxon>
        <taxon>Fusarium</taxon>
        <taxon>Fusarium decemcellulare species complex</taxon>
    </lineage>
</organism>
<dbReference type="EMBL" id="JANRMS010001272">
    <property type="protein sequence ID" value="KAJ3529580.1"/>
    <property type="molecule type" value="Genomic_DNA"/>
</dbReference>
<comment type="caution">
    <text evidence="1">The sequence shown here is derived from an EMBL/GenBank/DDBJ whole genome shotgun (WGS) entry which is preliminary data.</text>
</comment>
<keyword evidence="2" id="KW-1185">Reference proteome</keyword>
<accession>A0ACC1S0L8</accession>
<protein>
    <submittedName>
        <fullName evidence="1">Uncharacterized protein</fullName>
    </submittedName>
</protein>
<reference evidence="1" key="1">
    <citation type="submission" date="2022-08" db="EMBL/GenBank/DDBJ databases">
        <title>Genome Sequence of Fusarium decemcellulare.</title>
        <authorList>
            <person name="Buettner E."/>
        </authorList>
    </citation>
    <scope>NUCLEOTIDE SEQUENCE</scope>
    <source>
        <strain evidence="1">Babe19</strain>
    </source>
</reference>
<evidence type="ECO:0000313" key="1">
    <source>
        <dbReference type="EMBL" id="KAJ3529580.1"/>
    </source>
</evidence>
<proteinExistence type="predicted"/>
<evidence type="ECO:0000313" key="2">
    <source>
        <dbReference type="Proteomes" id="UP001148629"/>
    </source>
</evidence>
<sequence>MPAPYRKDLLDKLGLTSWEQLEQRARKKLEAQKKRRRERLAAASRGSQAQRFAPPRKASRKMVDYDEREPRPRKRIKIVVSALLLSSSSNEEATRPARKTRLWLIYPALLPAPYRTTPQRTDASENDDDSEVLSDGDGEPNDDSEEEMSVSSKEDAEDVAFVVRSESENPDDEYESDGDIISISSDSSGNSNTGQPPRDVSEAIGELGDLDITMDEGW</sequence>